<evidence type="ECO:0000256" key="1">
    <source>
        <dbReference type="ARBA" id="ARBA00013267"/>
    </source>
</evidence>
<dbReference type="InterPro" id="IPR010323">
    <property type="entry name" value="DUF924"/>
</dbReference>
<dbReference type="Gene3D" id="3.40.50.620">
    <property type="entry name" value="HUPs"/>
    <property type="match status" value="1"/>
</dbReference>
<dbReference type="PANTHER" id="PTHR43033:SF3">
    <property type="entry name" value="TRNA(ILE)-LYSIDINE SYNTHETASE"/>
    <property type="match status" value="1"/>
</dbReference>
<proteinExistence type="inferred from homology"/>
<dbReference type="Pfam" id="PF06041">
    <property type="entry name" value="DUF924"/>
    <property type="match status" value="1"/>
</dbReference>
<dbReference type="SUPFAM" id="SSF48452">
    <property type="entry name" value="TPR-like"/>
    <property type="match status" value="1"/>
</dbReference>
<keyword evidence="4" id="KW-0547">Nucleotide-binding</keyword>
<organism evidence="9 10">
    <name type="scientific">Discostella pseudostelligera</name>
    <dbReference type="NCBI Taxonomy" id="259834"/>
    <lineage>
        <taxon>Eukaryota</taxon>
        <taxon>Sar</taxon>
        <taxon>Stramenopiles</taxon>
        <taxon>Ochrophyta</taxon>
        <taxon>Bacillariophyta</taxon>
        <taxon>Coscinodiscophyceae</taxon>
        <taxon>Thalassiosirophycidae</taxon>
        <taxon>Stephanodiscales</taxon>
        <taxon>Stephanodiscaceae</taxon>
        <taxon>Discostella</taxon>
    </lineage>
</organism>
<evidence type="ECO:0000256" key="5">
    <source>
        <dbReference type="ARBA" id="ARBA00022840"/>
    </source>
</evidence>
<evidence type="ECO:0000313" key="9">
    <source>
        <dbReference type="EMBL" id="KAL3757604.1"/>
    </source>
</evidence>
<protein>
    <recommendedName>
        <fullName evidence="1">tRNA(Ile)-lysidine synthetase</fullName>
        <ecNumber evidence="1">6.3.4.19</ecNumber>
    </recommendedName>
</protein>
<evidence type="ECO:0000256" key="7">
    <source>
        <dbReference type="SAM" id="MobiDB-lite"/>
    </source>
</evidence>
<comment type="catalytic activity">
    <reaction evidence="6">
        <text>cytidine(34) in tRNA(Ile2) + L-lysine + ATP = lysidine(34) in tRNA(Ile2) + AMP + diphosphate + H(+)</text>
        <dbReference type="Rhea" id="RHEA:43744"/>
        <dbReference type="Rhea" id="RHEA-COMP:10625"/>
        <dbReference type="Rhea" id="RHEA-COMP:10670"/>
        <dbReference type="ChEBI" id="CHEBI:15378"/>
        <dbReference type="ChEBI" id="CHEBI:30616"/>
        <dbReference type="ChEBI" id="CHEBI:32551"/>
        <dbReference type="ChEBI" id="CHEBI:33019"/>
        <dbReference type="ChEBI" id="CHEBI:82748"/>
        <dbReference type="ChEBI" id="CHEBI:83665"/>
        <dbReference type="ChEBI" id="CHEBI:456215"/>
        <dbReference type="EC" id="6.3.4.19"/>
    </reaction>
</comment>
<keyword evidence="10" id="KW-1185">Reference proteome</keyword>
<name>A0ABD3M4E9_9STRA</name>
<gene>
    <name evidence="9" type="ORF">ACHAWU_004706</name>
</gene>
<dbReference type="Pfam" id="PF01171">
    <property type="entry name" value="ATP_bind_3"/>
    <property type="match status" value="1"/>
</dbReference>
<evidence type="ECO:0000259" key="8">
    <source>
        <dbReference type="Pfam" id="PF01171"/>
    </source>
</evidence>
<dbReference type="GO" id="GO:0032267">
    <property type="term" value="F:tRNA(Ile)-lysidine synthase activity"/>
    <property type="evidence" value="ECO:0007669"/>
    <property type="project" value="UniProtKB-EC"/>
</dbReference>
<dbReference type="EC" id="6.3.4.19" evidence="1"/>
<dbReference type="CDD" id="cd01992">
    <property type="entry name" value="TilS_N"/>
    <property type="match status" value="1"/>
</dbReference>
<dbReference type="InterPro" id="IPR014729">
    <property type="entry name" value="Rossmann-like_a/b/a_fold"/>
</dbReference>
<dbReference type="Proteomes" id="UP001530293">
    <property type="component" value="Unassembled WGS sequence"/>
</dbReference>
<dbReference type="NCBIfam" id="TIGR02432">
    <property type="entry name" value="lysidine_TilS_N"/>
    <property type="match status" value="1"/>
</dbReference>
<evidence type="ECO:0000256" key="4">
    <source>
        <dbReference type="ARBA" id="ARBA00022741"/>
    </source>
</evidence>
<dbReference type="InterPro" id="IPR012795">
    <property type="entry name" value="tRNA_Ile_lys_synt_N"/>
</dbReference>
<evidence type="ECO:0000256" key="2">
    <source>
        <dbReference type="ARBA" id="ARBA00022598"/>
    </source>
</evidence>
<dbReference type="GO" id="GO:0005524">
    <property type="term" value="F:ATP binding"/>
    <property type="evidence" value="ECO:0007669"/>
    <property type="project" value="UniProtKB-KW"/>
</dbReference>
<dbReference type="SUPFAM" id="SSF52402">
    <property type="entry name" value="Adenine nucleotide alpha hydrolases-like"/>
    <property type="match status" value="1"/>
</dbReference>
<dbReference type="Gene3D" id="1.20.58.320">
    <property type="entry name" value="TPR-like"/>
    <property type="match status" value="1"/>
</dbReference>
<dbReference type="InterPro" id="IPR011063">
    <property type="entry name" value="TilS/TtcA_N"/>
</dbReference>
<dbReference type="PANTHER" id="PTHR43033">
    <property type="entry name" value="TRNA(ILE)-LYSIDINE SYNTHASE-RELATED"/>
    <property type="match status" value="1"/>
</dbReference>
<keyword evidence="5" id="KW-0067">ATP-binding</keyword>
<feature type="region of interest" description="Disordered" evidence="7">
    <location>
        <begin position="358"/>
        <end position="385"/>
    </location>
</feature>
<evidence type="ECO:0000313" key="10">
    <source>
        <dbReference type="Proteomes" id="UP001530293"/>
    </source>
</evidence>
<dbReference type="GO" id="GO:0008033">
    <property type="term" value="P:tRNA processing"/>
    <property type="evidence" value="ECO:0007669"/>
    <property type="project" value="UniProtKB-KW"/>
</dbReference>
<accession>A0ABD3M4E9</accession>
<evidence type="ECO:0000256" key="6">
    <source>
        <dbReference type="ARBA" id="ARBA00048539"/>
    </source>
</evidence>
<dbReference type="AlphaFoldDB" id="A0ABD3M4E9"/>
<keyword evidence="2" id="KW-0436">Ligase</keyword>
<dbReference type="InterPro" id="IPR012094">
    <property type="entry name" value="tRNA_Ile_lys_synt"/>
</dbReference>
<feature type="region of interest" description="Disordered" evidence="7">
    <location>
        <begin position="431"/>
        <end position="461"/>
    </location>
</feature>
<evidence type="ECO:0000256" key="3">
    <source>
        <dbReference type="ARBA" id="ARBA00022694"/>
    </source>
</evidence>
<dbReference type="HAMAP" id="MF_01161">
    <property type="entry name" value="tRNA_Ile_lys_synt"/>
    <property type="match status" value="1"/>
</dbReference>
<comment type="caution">
    <text evidence="9">The sequence shown here is derived from an EMBL/GenBank/DDBJ whole genome shotgun (WGS) entry which is preliminary data.</text>
</comment>
<keyword evidence="3" id="KW-0819">tRNA processing</keyword>
<dbReference type="InterPro" id="IPR011990">
    <property type="entry name" value="TPR-like_helical_dom_sf"/>
</dbReference>
<dbReference type="EMBL" id="JALLBG020000257">
    <property type="protein sequence ID" value="KAL3757604.1"/>
    <property type="molecule type" value="Genomic_DNA"/>
</dbReference>
<sequence length="945" mass="106185">MTAVSPYAPPRRQASVLSTPGNHDAHFVRLSSSIGPRGAITSLSMLWFLIKYWRRVISTRIGNVSYIYIGDKVIEVGQFGTLGRIITSIIGLAREISVRSIGAANIILMGAPTLDHCGAKFTRDDDSFEPVNGNQCMNNHQIENTVPIVYDDIDVDTIKSDIKNIQRVLIFWFGHASPDEAQKDLWMIATSSVERLSQVDADISQKFRSLIVSLSSSFMENDNRNTLTRWTENIELFGWQGKIAAIVALDQMSRHIHRHDKNHTGNFQPLPKQQQLDSIAYKIANKLRIQHKNELSTGMIPLPMQIFGIMPLRHASTIQDLNIVQEYIDTSSELYSEMERMIRRFRKATNRRMAILQDEARREGKLDMTQNGDSNKHNENSTNQQFDDEQILECYPFKADMSSAGDHVVVKTMIAFLSKMDILRISDVKAPGTRKPACNKPASSPLLHNGASSSTNQGPDKVPTVIVSLSGGVDSMVIASALAYLRDTEARRLNAHPENILRIVAIHIDYGNRPESGSEAHFVGRYCREIGAEFVCRRIDEVTRGVTARDDYERIAREIRFDLYRRCCAEACQTTLEGEDVAESRIGIMLGHHRGDLRENVISNAHKGCGPLDLSGMTEASRNDGVTLFRPLLPLEKSHIFDYSHTYGVPYFKDTTPHWSTRGKLRNRLIPLLEEIYGEGSMDNLSSLATESDEAKALVQEAIMSPFLKQVTRYPMGISFSTSPWKESSLFFWKFILRQLMHSAGLGMFSDKSVESFLDRVRAISVREGWLQCRKDYAVYLRKDGQVFVFYPKCFPFGNGQGKDQFNQNDAFRGYGLDRSIIVGPWTITSEIIDAREEEAHSMVTTKAFSSMDHLMGGDIQYYLNVPIISGTEPCPLVRVAGFTKPTRPAAWKGLDLKVESTLPLLGVDQSAMANIDCSDIQNDKTSFALVRVSLVLNPQETNKA</sequence>
<reference evidence="9 10" key="1">
    <citation type="submission" date="2024-10" db="EMBL/GenBank/DDBJ databases">
        <title>Updated reference genomes for cyclostephanoid diatoms.</title>
        <authorList>
            <person name="Roberts W.R."/>
            <person name="Alverson A.J."/>
        </authorList>
    </citation>
    <scope>NUCLEOTIDE SEQUENCE [LARGE SCALE GENOMIC DNA]</scope>
    <source>
        <strain evidence="9 10">AJA232-27</strain>
    </source>
</reference>
<feature type="domain" description="tRNA(Ile)-lysidine/2-thiocytidine synthase N-terminal" evidence="8">
    <location>
        <begin position="465"/>
        <end position="657"/>
    </location>
</feature>